<accession>A0A7X2IR63</accession>
<dbReference type="SUPFAM" id="SSF46785">
    <property type="entry name" value="Winged helix' DNA-binding domain"/>
    <property type="match status" value="1"/>
</dbReference>
<dbReference type="GO" id="GO:0003700">
    <property type="term" value="F:DNA-binding transcription factor activity"/>
    <property type="evidence" value="ECO:0007669"/>
    <property type="project" value="InterPro"/>
</dbReference>
<dbReference type="PANTHER" id="PTHR46577:SF1">
    <property type="entry name" value="HTH-TYPE TRANSCRIPTIONAL REGULATORY PROTEIN GABR"/>
    <property type="match status" value="1"/>
</dbReference>
<dbReference type="Proteomes" id="UP000446768">
    <property type="component" value="Unassembled WGS sequence"/>
</dbReference>
<keyword evidence="7" id="KW-0032">Aminotransferase</keyword>
<proteinExistence type="inferred from homology"/>
<keyword evidence="7" id="KW-0808">Transferase</keyword>
<dbReference type="InterPro" id="IPR051446">
    <property type="entry name" value="HTH_trans_reg/aminotransferase"/>
</dbReference>
<evidence type="ECO:0000256" key="1">
    <source>
        <dbReference type="ARBA" id="ARBA00005384"/>
    </source>
</evidence>
<protein>
    <submittedName>
        <fullName evidence="7">Aminotransferase class I/II-fold pyridoxal phosphate-dependent enzyme</fullName>
    </submittedName>
</protein>
<dbReference type="SMART" id="SM00345">
    <property type="entry name" value="HTH_GNTR"/>
    <property type="match status" value="1"/>
</dbReference>
<dbReference type="AlphaFoldDB" id="A0A7X2IR63"/>
<dbReference type="CDD" id="cd07377">
    <property type="entry name" value="WHTH_GntR"/>
    <property type="match status" value="1"/>
</dbReference>
<dbReference type="InterPro" id="IPR036388">
    <property type="entry name" value="WH-like_DNA-bd_sf"/>
</dbReference>
<dbReference type="Pfam" id="PF00155">
    <property type="entry name" value="Aminotran_1_2"/>
    <property type="match status" value="1"/>
</dbReference>
<comment type="similarity">
    <text evidence="1">In the C-terminal section; belongs to the class-I pyridoxal-phosphate-dependent aminotransferase family.</text>
</comment>
<dbReference type="GO" id="GO:0030170">
    <property type="term" value="F:pyridoxal phosphate binding"/>
    <property type="evidence" value="ECO:0007669"/>
    <property type="project" value="InterPro"/>
</dbReference>
<dbReference type="EMBL" id="WKJJ01000014">
    <property type="protein sequence ID" value="MRV74272.1"/>
    <property type="molecule type" value="Genomic_DNA"/>
</dbReference>
<comment type="caution">
    <text evidence="7">The sequence shown here is derived from an EMBL/GenBank/DDBJ whole genome shotgun (WGS) entry which is preliminary data.</text>
</comment>
<dbReference type="Pfam" id="PF00392">
    <property type="entry name" value="GntR"/>
    <property type="match status" value="1"/>
</dbReference>
<dbReference type="CDD" id="cd00609">
    <property type="entry name" value="AAT_like"/>
    <property type="match status" value="1"/>
</dbReference>
<reference evidence="7 8" key="1">
    <citation type="submission" date="2019-11" db="EMBL/GenBank/DDBJ databases">
        <title>Novel species isolated from a subtropical stream in China.</title>
        <authorList>
            <person name="Lu H."/>
        </authorList>
    </citation>
    <scope>NUCLEOTIDE SEQUENCE [LARGE SCALE GENOMIC DNA]</scope>
    <source>
        <strain evidence="7 8">FT92W</strain>
    </source>
</reference>
<evidence type="ECO:0000256" key="4">
    <source>
        <dbReference type="ARBA" id="ARBA00023125"/>
    </source>
</evidence>
<dbReference type="InterPro" id="IPR000524">
    <property type="entry name" value="Tscrpt_reg_HTH_GntR"/>
</dbReference>
<evidence type="ECO:0000313" key="7">
    <source>
        <dbReference type="EMBL" id="MRV74272.1"/>
    </source>
</evidence>
<dbReference type="PRINTS" id="PR00035">
    <property type="entry name" value="HTHGNTR"/>
</dbReference>
<feature type="domain" description="HTH gntR-type" evidence="6">
    <location>
        <begin position="11"/>
        <end position="79"/>
    </location>
</feature>
<evidence type="ECO:0000256" key="5">
    <source>
        <dbReference type="ARBA" id="ARBA00023163"/>
    </source>
</evidence>
<gene>
    <name evidence="7" type="ORF">GJ700_21425</name>
</gene>
<dbReference type="InterPro" id="IPR036390">
    <property type="entry name" value="WH_DNA-bd_sf"/>
</dbReference>
<dbReference type="GO" id="GO:0008483">
    <property type="term" value="F:transaminase activity"/>
    <property type="evidence" value="ECO:0007669"/>
    <property type="project" value="UniProtKB-KW"/>
</dbReference>
<evidence type="ECO:0000256" key="3">
    <source>
        <dbReference type="ARBA" id="ARBA00023015"/>
    </source>
</evidence>
<dbReference type="InterPro" id="IPR004839">
    <property type="entry name" value="Aminotransferase_I/II_large"/>
</dbReference>
<dbReference type="Gene3D" id="3.40.640.10">
    <property type="entry name" value="Type I PLP-dependent aspartate aminotransferase-like (Major domain)"/>
    <property type="match status" value="1"/>
</dbReference>
<evidence type="ECO:0000259" key="6">
    <source>
        <dbReference type="PROSITE" id="PS50949"/>
    </source>
</evidence>
<dbReference type="Gene3D" id="1.10.10.10">
    <property type="entry name" value="Winged helix-like DNA-binding domain superfamily/Winged helix DNA-binding domain"/>
    <property type="match status" value="1"/>
</dbReference>
<dbReference type="SUPFAM" id="SSF53383">
    <property type="entry name" value="PLP-dependent transferases"/>
    <property type="match status" value="1"/>
</dbReference>
<organism evidence="7 8">
    <name type="scientific">Pseudoduganella rivuli</name>
    <dbReference type="NCBI Taxonomy" id="2666085"/>
    <lineage>
        <taxon>Bacteria</taxon>
        <taxon>Pseudomonadati</taxon>
        <taxon>Pseudomonadota</taxon>
        <taxon>Betaproteobacteria</taxon>
        <taxon>Burkholderiales</taxon>
        <taxon>Oxalobacteraceae</taxon>
        <taxon>Telluria group</taxon>
        <taxon>Pseudoduganella</taxon>
    </lineage>
</organism>
<dbReference type="InterPro" id="IPR015424">
    <property type="entry name" value="PyrdxlP-dep_Trfase"/>
</dbReference>
<keyword evidence="8" id="KW-1185">Reference proteome</keyword>
<keyword evidence="3" id="KW-0805">Transcription regulation</keyword>
<name>A0A7X2IR63_9BURK</name>
<sequence length="477" mass="52002">MELHIVIEGRKDLAGQLYRQLGDAIRSGRLAHGQQLPPSRLLAEQLGVSRKTVAQAYSRLTLDKLVVGKVGAGSFVQAPPRRGAPRAQAAPLAAASTVARWDALPAPLRHPAPEGRARYEFVGGRPAASLFPQQDWRRCVLHGMRDEANARGRYVETEGVPALRDAIARHVAFTRGVVCTAAQVVVTNGAQQALDLLGRVLLEPGCVAAVEDPGYPAARMLFAGQGAQVVGVPVDHDGILPDLIPANARLVYVTPAHQFPLGMPMSVARKRALLARARAIGAIVIEDDYDSAFRYEGRPTDSLAGMDKHGIVAYVGTFSKVLTPELRIGFMVAPDALLNAVQNAKHYSDWHTAALPQHALARFISEGALLRHIRRCHAVYAQRREHLRAGFAQWLAPWFDLLPATAGFHMAAHCRRDVDMDQLLRLARRADVGLYTLGKFYCSQPPREGLMLGYGAIDTLDIGTALQRVRDILEQSD</sequence>
<dbReference type="PROSITE" id="PS50949">
    <property type="entry name" value="HTH_GNTR"/>
    <property type="match status" value="1"/>
</dbReference>
<keyword evidence="5" id="KW-0804">Transcription</keyword>
<dbReference type="InterPro" id="IPR015421">
    <property type="entry name" value="PyrdxlP-dep_Trfase_major"/>
</dbReference>
<dbReference type="PANTHER" id="PTHR46577">
    <property type="entry name" value="HTH-TYPE TRANSCRIPTIONAL REGULATORY PROTEIN GABR"/>
    <property type="match status" value="1"/>
</dbReference>
<dbReference type="GO" id="GO:0003677">
    <property type="term" value="F:DNA binding"/>
    <property type="evidence" value="ECO:0007669"/>
    <property type="project" value="UniProtKB-KW"/>
</dbReference>
<keyword evidence="2" id="KW-0663">Pyridoxal phosphate</keyword>
<evidence type="ECO:0000313" key="8">
    <source>
        <dbReference type="Proteomes" id="UP000446768"/>
    </source>
</evidence>
<dbReference type="RefSeq" id="WP_154377697.1">
    <property type="nucleotide sequence ID" value="NZ_WKJJ01000014.1"/>
</dbReference>
<evidence type="ECO:0000256" key="2">
    <source>
        <dbReference type="ARBA" id="ARBA00022898"/>
    </source>
</evidence>
<keyword evidence="4" id="KW-0238">DNA-binding</keyword>